<dbReference type="RefSeq" id="WP_353947803.1">
    <property type="nucleotide sequence ID" value="NZ_CP159510.1"/>
</dbReference>
<dbReference type="AlphaFoldDB" id="A0AAU8ID88"/>
<reference evidence="2" key="1">
    <citation type="submission" date="2024-06" db="EMBL/GenBank/DDBJ databases">
        <authorList>
            <person name="Fan A."/>
            <person name="Zhang F.Y."/>
            <person name="Zhang L."/>
        </authorList>
    </citation>
    <scope>NUCLEOTIDE SEQUENCE</scope>
    <source>
        <strain evidence="2">Y61</strain>
    </source>
</reference>
<feature type="transmembrane region" description="Helical" evidence="1">
    <location>
        <begin position="20"/>
        <end position="39"/>
    </location>
</feature>
<evidence type="ECO:0000313" key="2">
    <source>
        <dbReference type="EMBL" id="XCJ16207.1"/>
    </source>
</evidence>
<dbReference type="Pfam" id="PF07454">
    <property type="entry name" value="SpoIIP"/>
    <property type="match status" value="1"/>
</dbReference>
<keyword evidence="1" id="KW-1133">Transmembrane helix</keyword>
<gene>
    <name evidence="2" type="ORF">ABNN70_10965</name>
</gene>
<proteinExistence type="predicted"/>
<name>A0AAU8ID88_9BACL</name>
<dbReference type="NCBIfam" id="TIGR02867">
    <property type="entry name" value="spore_II_P"/>
    <property type="match status" value="1"/>
</dbReference>
<organism evidence="2">
    <name type="scientific">Sporolactobacillus sp. Y61</name>
    <dbReference type="NCBI Taxonomy" id="3160863"/>
    <lineage>
        <taxon>Bacteria</taxon>
        <taxon>Bacillati</taxon>
        <taxon>Bacillota</taxon>
        <taxon>Bacilli</taxon>
        <taxon>Bacillales</taxon>
        <taxon>Sporolactobacillaceae</taxon>
        <taxon>Sporolactobacillus</taxon>
    </lineage>
</organism>
<dbReference type="InterPro" id="IPR010897">
    <property type="entry name" value="Spore_II_P"/>
</dbReference>
<evidence type="ECO:0000256" key="1">
    <source>
        <dbReference type="SAM" id="Phobius"/>
    </source>
</evidence>
<accession>A0AAU8ID88</accession>
<protein>
    <submittedName>
        <fullName evidence="2">Stage II sporulation protein P</fullName>
    </submittedName>
</protein>
<dbReference type="SUPFAM" id="SSF53187">
    <property type="entry name" value="Zn-dependent exopeptidases"/>
    <property type="match status" value="1"/>
</dbReference>
<keyword evidence="1" id="KW-0472">Membrane</keyword>
<keyword evidence="1" id="KW-0812">Transmembrane</keyword>
<sequence length="360" mass="40516">MIKFPTPQPIQPSSQILSRYIFLMVLTYGLAILIVLGHVKAGFIEQVMQKSNLPAEMLLPETLGNENVIYNHAIKAKDRPKNAYHFLFEMLTDLRFDDMRSLFGSELPGFTIYNTKIFVAGEGMDYTSLPQDNPPPPEIILETPEPLPPAKPSEKNEKLKKTVLIYHTHYWEAYKPANKGKDATMDPGVSVLKGGEKISRILEDNGIGSVHDRQRDWNAGDDAYQKSRIAVKNALKKEPSLDYLIDIHRDSLGRSKTTLERDGVSYARISFIIGEENPNYSANLYLAKQLKNRIDRKQHGLVRGIVGKTKFVGNGVYNQDLSEKAILIELGGVDNTLDEVERSATILAEALSDYIDQQKK</sequence>
<dbReference type="EMBL" id="CP159510">
    <property type="protein sequence ID" value="XCJ16207.1"/>
    <property type="molecule type" value="Genomic_DNA"/>
</dbReference>